<dbReference type="InterPro" id="IPR012000">
    <property type="entry name" value="Thiamin_PyroP_enz_cen_dom"/>
</dbReference>
<evidence type="ECO:0000256" key="7">
    <source>
        <dbReference type="ARBA" id="ARBA00023052"/>
    </source>
</evidence>
<evidence type="ECO:0000259" key="11">
    <source>
        <dbReference type="Pfam" id="PF02775"/>
    </source>
</evidence>
<name>A0ABY1PZ49_9BACT</name>
<keyword evidence="7 9" id="KW-0786">Thiamine pyrophosphate</keyword>
<dbReference type="RefSeq" id="WP_283431787.1">
    <property type="nucleotide sequence ID" value="NZ_FXUG01000002.1"/>
</dbReference>
<dbReference type="PIRSF" id="PIRSF036565">
    <property type="entry name" value="Pyruvt_ip_decrb"/>
    <property type="match status" value="1"/>
</dbReference>
<dbReference type="InterPro" id="IPR012001">
    <property type="entry name" value="Thiamin_PyroP_enz_TPP-bd_dom"/>
</dbReference>
<protein>
    <submittedName>
        <fullName evidence="13">Indolepyruvate decarboxylase</fullName>
    </submittedName>
</protein>
<feature type="domain" description="Thiamine pyrophosphate enzyme N-terminal TPP-binding" evidence="12">
    <location>
        <begin position="14"/>
        <end position="116"/>
    </location>
</feature>
<dbReference type="Pfam" id="PF02776">
    <property type="entry name" value="TPP_enzyme_N"/>
    <property type="match status" value="1"/>
</dbReference>
<reference evidence="13 14" key="1">
    <citation type="submission" date="2017-05" db="EMBL/GenBank/DDBJ databases">
        <authorList>
            <person name="Varghese N."/>
            <person name="Submissions S."/>
        </authorList>
    </citation>
    <scope>NUCLEOTIDE SEQUENCE [LARGE SCALE GENOMIC DNA]</scope>
    <source>
        <strain evidence="13 14">DSM 25457</strain>
    </source>
</reference>
<keyword evidence="4" id="KW-0479">Metal-binding</keyword>
<keyword evidence="5" id="KW-0210">Decarboxylase</keyword>
<dbReference type="PANTHER" id="PTHR43452">
    <property type="entry name" value="PYRUVATE DECARBOXYLASE"/>
    <property type="match status" value="1"/>
</dbReference>
<accession>A0ABY1PZ49</accession>
<dbReference type="InterPro" id="IPR029035">
    <property type="entry name" value="DHS-like_NAD/FAD-binding_dom"/>
</dbReference>
<comment type="cofactor">
    <cofactor evidence="1">
        <name>a metal cation</name>
        <dbReference type="ChEBI" id="CHEBI:25213"/>
    </cofactor>
</comment>
<evidence type="ECO:0000313" key="14">
    <source>
        <dbReference type="Proteomes" id="UP001158067"/>
    </source>
</evidence>
<keyword evidence="6" id="KW-0460">Magnesium</keyword>
<proteinExistence type="inferred from homology"/>
<dbReference type="Gene3D" id="3.40.50.1220">
    <property type="entry name" value="TPP-binding domain"/>
    <property type="match status" value="1"/>
</dbReference>
<dbReference type="InterPro" id="IPR029061">
    <property type="entry name" value="THDP-binding"/>
</dbReference>
<evidence type="ECO:0000256" key="1">
    <source>
        <dbReference type="ARBA" id="ARBA00001920"/>
    </source>
</evidence>
<keyword evidence="8" id="KW-0456">Lyase</keyword>
<evidence type="ECO:0000259" key="12">
    <source>
        <dbReference type="Pfam" id="PF02776"/>
    </source>
</evidence>
<dbReference type="Pfam" id="PF02775">
    <property type="entry name" value="TPP_enzyme_C"/>
    <property type="match status" value="1"/>
</dbReference>
<evidence type="ECO:0000256" key="9">
    <source>
        <dbReference type="RuleBase" id="RU362132"/>
    </source>
</evidence>
<evidence type="ECO:0000256" key="5">
    <source>
        <dbReference type="ARBA" id="ARBA00022793"/>
    </source>
</evidence>
<evidence type="ECO:0000256" key="6">
    <source>
        <dbReference type="ARBA" id="ARBA00022842"/>
    </source>
</evidence>
<evidence type="ECO:0000256" key="2">
    <source>
        <dbReference type="ARBA" id="ARBA00001964"/>
    </source>
</evidence>
<evidence type="ECO:0000256" key="4">
    <source>
        <dbReference type="ARBA" id="ARBA00022723"/>
    </source>
</evidence>
<dbReference type="InterPro" id="IPR047213">
    <property type="entry name" value="TPP_PYR_PDC_IPDC-like"/>
</dbReference>
<feature type="domain" description="Thiamine pyrophosphate enzyme TPP-binding" evidence="11">
    <location>
        <begin position="404"/>
        <end position="545"/>
    </location>
</feature>
<dbReference type="Pfam" id="PF00205">
    <property type="entry name" value="TPP_enzyme_M"/>
    <property type="match status" value="1"/>
</dbReference>
<dbReference type="PROSITE" id="PS00187">
    <property type="entry name" value="TPP_ENZYMES"/>
    <property type="match status" value="1"/>
</dbReference>
<dbReference type="InterPro" id="IPR047214">
    <property type="entry name" value="TPP_PDC_IPDC"/>
</dbReference>
<dbReference type="EMBL" id="FXUG01000002">
    <property type="protein sequence ID" value="SMP48899.1"/>
    <property type="molecule type" value="Genomic_DNA"/>
</dbReference>
<evidence type="ECO:0000313" key="13">
    <source>
        <dbReference type="EMBL" id="SMP48899.1"/>
    </source>
</evidence>
<dbReference type="SUPFAM" id="SSF52467">
    <property type="entry name" value="DHS-like NAD/FAD-binding domain"/>
    <property type="match status" value="1"/>
</dbReference>
<evidence type="ECO:0000256" key="8">
    <source>
        <dbReference type="ARBA" id="ARBA00023239"/>
    </source>
</evidence>
<comment type="cofactor">
    <cofactor evidence="2">
        <name>thiamine diphosphate</name>
        <dbReference type="ChEBI" id="CHEBI:58937"/>
    </cofactor>
</comment>
<comment type="similarity">
    <text evidence="3 9">Belongs to the TPP enzyme family.</text>
</comment>
<dbReference type="CDD" id="cd02005">
    <property type="entry name" value="TPP_PDC_IPDC"/>
    <property type="match status" value="1"/>
</dbReference>
<dbReference type="PANTHER" id="PTHR43452:SF30">
    <property type="entry name" value="PYRUVATE DECARBOXYLASE ISOZYME 1-RELATED"/>
    <property type="match status" value="1"/>
</dbReference>
<evidence type="ECO:0000259" key="10">
    <source>
        <dbReference type="Pfam" id="PF00205"/>
    </source>
</evidence>
<dbReference type="Gene3D" id="3.40.50.970">
    <property type="match status" value="2"/>
</dbReference>
<dbReference type="InterPro" id="IPR012110">
    <property type="entry name" value="PDC/IPDC-like"/>
</dbReference>
<evidence type="ECO:0000256" key="3">
    <source>
        <dbReference type="ARBA" id="ARBA00007812"/>
    </source>
</evidence>
<dbReference type="SUPFAM" id="SSF52518">
    <property type="entry name" value="Thiamin diphosphate-binding fold (THDP-binding)"/>
    <property type="match status" value="2"/>
</dbReference>
<organism evidence="13 14">
    <name type="scientific">Neorhodopirellula lusitana</name>
    <dbReference type="NCBI Taxonomy" id="445327"/>
    <lineage>
        <taxon>Bacteria</taxon>
        <taxon>Pseudomonadati</taxon>
        <taxon>Planctomycetota</taxon>
        <taxon>Planctomycetia</taxon>
        <taxon>Pirellulales</taxon>
        <taxon>Pirellulaceae</taxon>
        <taxon>Neorhodopirellula</taxon>
    </lineage>
</organism>
<keyword evidence="14" id="KW-1185">Reference proteome</keyword>
<dbReference type="InterPro" id="IPR000399">
    <property type="entry name" value="TPP-bd_CS"/>
</dbReference>
<feature type="domain" description="Thiamine pyrophosphate enzyme central" evidence="10">
    <location>
        <begin position="203"/>
        <end position="322"/>
    </location>
</feature>
<sequence>MTHSPVSAGEGVSIGQYLIKRLQDYGVQDVFGIPGDYVLAFYSELEKSPIQVVGCTREDNAGFAADAYARIKGMGALCVTYCVGGLSVCNSVAGAYAEKSPVVVISGAPGVSERTSGVLLHHMVRDFRTQLDVFEKFTIASTELSDPLVAFAEIDRVLDACDRFKRPVYIELPRDLVHVVPPSAHTYRVQHPKPDEEALAEAVQETIRCLQNAKNPIIIAGVELHRFGVQDRLLEMATRCQIPIAATILGKSVISERHPLFVGLYEGALGDAEVTRFVEQSDCILLLGTILSDVNLGAFTAKLDPRVCIHATSEAFRISHHHYHMVDFCEYLERLNSQLDIKASRPIPDSLRPQCVVEPDGSARDDAKVSADLPTASAQGLRTSEMMRELNRWLDVDTIVIADVGDALFASTELTIHDRGEFLGPAYYTSMGFSVPAALGAATAKPDHRVIVLVGDGAFQMTGQELSSLVRDGHAPIVIVLDNHGYGTERYLQKDRWDYNEIQPWSYADLPAVFGAPRGVFVETPEQFKAALKNARSQPDQLHLIHAKLEEDNASNTLKKLAEGLAKHVG</sequence>
<comment type="caution">
    <text evidence="13">The sequence shown here is derived from an EMBL/GenBank/DDBJ whole genome shotgun (WGS) entry which is preliminary data.</text>
</comment>
<dbReference type="Proteomes" id="UP001158067">
    <property type="component" value="Unassembled WGS sequence"/>
</dbReference>
<dbReference type="CDD" id="cd07038">
    <property type="entry name" value="TPP_PYR_PDC_IPDC_like"/>
    <property type="match status" value="1"/>
</dbReference>
<gene>
    <name evidence="13" type="ORF">SAMN06265222_102480</name>
</gene>
<dbReference type="InterPro" id="IPR011766">
    <property type="entry name" value="TPP_enzyme_TPP-bd"/>
</dbReference>